<evidence type="ECO:0000256" key="2">
    <source>
        <dbReference type="ARBA" id="ARBA00022737"/>
    </source>
</evidence>
<dbReference type="InterPro" id="IPR001611">
    <property type="entry name" value="Leu-rich_rpt"/>
</dbReference>
<evidence type="ECO:0000313" key="3">
    <source>
        <dbReference type="EMBL" id="JAP92896.1"/>
    </source>
</evidence>
<dbReference type="InterPro" id="IPR032675">
    <property type="entry name" value="LRR_dom_sf"/>
</dbReference>
<protein>
    <submittedName>
        <fullName evidence="3">Leucine rich repeats-containing protein</fullName>
    </submittedName>
</protein>
<dbReference type="EMBL" id="GDID01003710">
    <property type="protein sequence ID" value="JAP92896.1"/>
    <property type="molecule type" value="Transcribed_RNA"/>
</dbReference>
<gene>
    <name evidence="3" type="ORF">TPC1_15014</name>
</gene>
<feature type="non-terminal residue" evidence="3">
    <location>
        <position position="233"/>
    </location>
</feature>
<feature type="non-terminal residue" evidence="3">
    <location>
        <position position="1"/>
    </location>
</feature>
<evidence type="ECO:0000256" key="1">
    <source>
        <dbReference type="ARBA" id="ARBA00022614"/>
    </source>
</evidence>
<accession>A0A146KBK4</accession>
<sequence>RHKHLKTVDLRFNRFNVNALKRTVVRSWHLKHLEQVFVDEGDLLSEPLDQYSGEFYNEQNNDVRISGKLSGMFRSFWCFNDLQIDTFTIDGSNTPIAKDFPRHAKTVQLRNCVLNELALEKYAFFSLEIQNCQVTKLQLNNCDLTNLTLENCNIKDLGRIQIQNCRNLRSVDLSCNQIETFNGICENLLQIQRLNMRGNKLRFLTHVQRFSALKLLNLKDNPVHSLLPLRRIK</sequence>
<name>A0A146KBK4_9EUKA</name>
<dbReference type="AlphaFoldDB" id="A0A146KBK4"/>
<dbReference type="Pfam" id="PF13855">
    <property type="entry name" value="LRR_8"/>
    <property type="match status" value="1"/>
</dbReference>
<dbReference type="Gene3D" id="3.80.10.10">
    <property type="entry name" value="Ribonuclease Inhibitor"/>
    <property type="match status" value="1"/>
</dbReference>
<organism evidence="3">
    <name type="scientific">Trepomonas sp. PC1</name>
    <dbReference type="NCBI Taxonomy" id="1076344"/>
    <lineage>
        <taxon>Eukaryota</taxon>
        <taxon>Metamonada</taxon>
        <taxon>Diplomonadida</taxon>
        <taxon>Hexamitidae</taxon>
        <taxon>Hexamitinae</taxon>
        <taxon>Trepomonas</taxon>
    </lineage>
</organism>
<dbReference type="PANTHER" id="PTHR46652">
    <property type="entry name" value="LEUCINE-RICH REPEAT AND IQ DOMAIN-CONTAINING PROTEIN 1-RELATED"/>
    <property type="match status" value="1"/>
</dbReference>
<reference evidence="3" key="1">
    <citation type="submission" date="2015-07" db="EMBL/GenBank/DDBJ databases">
        <title>Adaptation to a free-living lifestyle via gene acquisitions in the diplomonad Trepomonas sp. PC1.</title>
        <authorList>
            <person name="Xu F."/>
            <person name="Jerlstrom-Hultqvist J."/>
            <person name="Kolisko M."/>
            <person name="Simpson A.G.B."/>
            <person name="Roger A.J."/>
            <person name="Svard S.G."/>
            <person name="Andersson J.O."/>
        </authorList>
    </citation>
    <scope>NUCLEOTIDE SEQUENCE</scope>
    <source>
        <strain evidence="3">PC1</strain>
    </source>
</reference>
<proteinExistence type="predicted"/>
<keyword evidence="2" id="KW-0677">Repeat</keyword>
<dbReference type="PANTHER" id="PTHR46652:SF3">
    <property type="entry name" value="LEUCINE-RICH REPEAT-CONTAINING PROTEIN 9"/>
    <property type="match status" value="1"/>
</dbReference>
<keyword evidence="1" id="KW-0433">Leucine-rich repeat</keyword>
<dbReference type="InterPro" id="IPR050836">
    <property type="entry name" value="SDS22/Internalin_LRR"/>
</dbReference>
<dbReference type="SUPFAM" id="SSF52058">
    <property type="entry name" value="L domain-like"/>
    <property type="match status" value="1"/>
</dbReference>